<dbReference type="KEGG" id="ppsr:I6J18_09760"/>
<keyword evidence="2" id="KW-1185">Reference proteome</keyword>
<dbReference type="Proteomes" id="UP000595254">
    <property type="component" value="Chromosome"/>
</dbReference>
<dbReference type="Pfam" id="PF10949">
    <property type="entry name" value="DUF2777"/>
    <property type="match status" value="1"/>
</dbReference>
<name>A0A974NQ78_PERPY</name>
<dbReference type="EMBL" id="CP068053">
    <property type="protein sequence ID" value="QQT02091.1"/>
    <property type="molecule type" value="Genomic_DNA"/>
</dbReference>
<protein>
    <submittedName>
        <fullName evidence="1">DUF2777 domain-containing protein</fullName>
    </submittedName>
</protein>
<organism evidence="1 2">
    <name type="scientific">Peribacillus psychrosaccharolyticus</name>
    <name type="common">Bacillus psychrosaccharolyticus</name>
    <dbReference type="NCBI Taxonomy" id="1407"/>
    <lineage>
        <taxon>Bacteria</taxon>
        <taxon>Bacillati</taxon>
        <taxon>Bacillota</taxon>
        <taxon>Bacilli</taxon>
        <taxon>Bacillales</taxon>
        <taxon>Bacillaceae</taxon>
        <taxon>Peribacillus</taxon>
    </lineage>
</organism>
<reference evidence="1 2" key="1">
    <citation type="submission" date="2021-01" db="EMBL/GenBank/DDBJ databases">
        <title>FDA dAtabase for Regulatory Grade micrObial Sequences (FDA-ARGOS): Supporting development and validation of Infectious Disease Dx tests.</title>
        <authorList>
            <person name="Nelson B."/>
            <person name="Plummer A."/>
            <person name="Tallon L."/>
            <person name="Sadzewicz L."/>
            <person name="Zhao X."/>
            <person name="Boylan J."/>
            <person name="Ott S."/>
            <person name="Bowen H."/>
            <person name="Vavikolanu K."/>
            <person name="Mehta A."/>
            <person name="Aluvathingal J."/>
            <person name="Nadendla S."/>
            <person name="Myers T."/>
            <person name="Yan Y."/>
            <person name="Sichtig H."/>
        </authorList>
    </citation>
    <scope>NUCLEOTIDE SEQUENCE [LARGE SCALE GENOMIC DNA]</scope>
    <source>
        <strain evidence="1 2">FDAARGOS_1161</strain>
    </source>
</reference>
<accession>A0A974NQ78</accession>
<sequence>MSQQQREVLYDRQPRAFTEGTVENINQQWIFFDSETDEASSLEEYVHQEVEVQRGRNWYRGTLEENGVVNLRRETFSLSDGEQIKIRKQMIYSFDALLEELDDDSFFQFVTSLNSLDFSIYDCIYSYNQLSFLRDVHSKSGVNFLIFDNESQICAVQHHFFYSENRHDRFEFTLNTGKRIMIEKLNKPSDA</sequence>
<evidence type="ECO:0000313" key="1">
    <source>
        <dbReference type="EMBL" id="QQT02091.1"/>
    </source>
</evidence>
<dbReference type="RefSeq" id="WP_040376031.1">
    <property type="nucleotide sequence ID" value="NZ_CP068053.1"/>
</dbReference>
<gene>
    <name evidence="1" type="ORF">I6J18_09760</name>
</gene>
<dbReference type="AlphaFoldDB" id="A0A974NQ78"/>
<evidence type="ECO:0000313" key="2">
    <source>
        <dbReference type="Proteomes" id="UP000595254"/>
    </source>
</evidence>
<dbReference type="InterPro" id="IPR024488">
    <property type="entry name" value="DUF2777"/>
</dbReference>
<proteinExistence type="predicted"/>